<evidence type="ECO:0000256" key="4">
    <source>
        <dbReference type="ARBA" id="ARBA00022737"/>
    </source>
</evidence>
<dbReference type="Proteomes" id="UP001360560">
    <property type="component" value="Unassembled WGS sequence"/>
</dbReference>
<sequence length="1298" mass="147016">MSDPVEPGKELQEKTAGDYLSNAPLLKLKLLEALKNVDCSKVDNLYSTYDNVDNPAIANLKSLVLHLAIQVSSFKLFEELLANKSYKQFLNYQDENGNTPLHIACQSQRHDIIELLLNQPLVNDTILNHENQQPIDLIKNNPSLFNFVQLQRVKYVEKVSTELRKGFTNRDFKKLNQIYSNPRNFELLDINGLDPESGDTVLHEFIKKKDVEMVQWILSHGGDPFKRDKRGKLPVEIISKLKASGQADQLKKILKKASKEQSVIDPVSNTQTVLINSNGSMEQAPTFKGYLKKWTNFASGYKLRWFILDSQGILSYYKNQDDINSNCRGSINLKNCRLHLDSSEKLKFEILGVHNANIKWHLKGNHSVETNRWVWAISNAIKFAKDREKAARKLSNTKSVAEANIIRNNTDASSLMAPSLMAPSEITSRSSQLNQKTPFEYTKAPESHLSALHEGKGHSRVPSNTPSIISSRHTRSFSELSQISRNNSKAGTRDNILSPIQDSYSTADHELEDDIEDNGSEAGDLEVLQFNDELESISADSVSIFEKDISNLKFIGPHGNEITILQKALLVEMNSLSELVSASLGTTAEGEERRSILETSANALQAAVEDYRRLLTLIHKNNFKIVKKLNNELNVNGLWESSIKELEEENIKNVKKVEQFERERRQLRKILREKLMQAGNSDLSSLDENELGLRRIISDAVHDAESAQVEKIKSLSNNAPIIAVDDSKPEEETTTNIQPEVSTTPKASSNPPALNSTNTESSESSNFSPRKSIMLSDSLQDQKLMQFVEEEDTDSDSDDEFFDFDDFAEDETENPFIDETSNNKEVEDIAVAKPQAGGVAADIKRTETADETLTDQTTKVEAIVDDNATYYPTPIELNTVQEKKNELLLKEKTYNGYEDPIRTKLSKDEDDRPKISLWGILKSMIGKDMTKITLPVSFNECTSLLQRVAEGVEYTELIDKAASIDDSTLRLCYVAAFGSSEYASTLIRVAKPFNPLLGETFEYARPDKNFRFFVEQVSHHPPISAALAESPKWDYYGESAVKSKFNGRSFDIKPLGKWYLHLRPDKFVKDTAGNKIADEEIITWNRVTSSVVGIIVGNPVVDNYGEMKIVNHTTGDHVTLEFKARGWRASSAYEVKGTVYNKNDEPCYAIKGHWDSKIYCRKLNKEGVPESDDPNDKFLLWQVNPRPKRPFNLTLFSISLNALQPHLKNWLAPTDTRLRPDQRAMEDGRYDDAADEKNRVEEKQRAARKMRETSGTSYKTKFFDRDVHPITKENYWKYNGTYWKRRGKHDLADSGDIF</sequence>
<evidence type="ECO:0000313" key="14">
    <source>
        <dbReference type="Proteomes" id="UP001360560"/>
    </source>
</evidence>
<dbReference type="GO" id="GO:0006887">
    <property type="term" value="P:exocytosis"/>
    <property type="evidence" value="ECO:0007669"/>
    <property type="project" value="TreeGrafter"/>
</dbReference>
<dbReference type="Gene3D" id="1.25.40.20">
    <property type="entry name" value="Ankyrin repeat-containing domain"/>
    <property type="match status" value="2"/>
</dbReference>
<dbReference type="GO" id="GO:0005886">
    <property type="term" value="C:plasma membrane"/>
    <property type="evidence" value="ECO:0007669"/>
    <property type="project" value="TreeGrafter"/>
</dbReference>
<keyword evidence="6" id="KW-0445">Lipid transport</keyword>
<dbReference type="InterPro" id="IPR001849">
    <property type="entry name" value="PH_domain"/>
</dbReference>
<dbReference type="FunFam" id="2.30.29.30:FF:000061">
    <property type="entry name" value="Oxysterol binding protein 1"/>
    <property type="match status" value="1"/>
</dbReference>
<dbReference type="Gene3D" id="3.30.70.3490">
    <property type="match status" value="1"/>
</dbReference>
<keyword evidence="4" id="KW-0677">Repeat</keyword>
<organism evidence="13 14">
    <name type="scientific">Saccharomycopsis crataegensis</name>
    <dbReference type="NCBI Taxonomy" id="43959"/>
    <lineage>
        <taxon>Eukaryota</taxon>
        <taxon>Fungi</taxon>
        <taxon>Dikarya</taxon>
        <taxon>Ascomycota</taxon>
        <taxon>Saccharomycotina</taxon>
        <taxon>Saccharomycetes</taxon>
        <taxon>Saccharomycopsidaceae</taxon>
        <taxon>Saccharomycopsis</taxon>
    </lineage>
</organism>
<accession>A0AAV5QTU9</accession>
<dbReference type="Pfam" id="PF00169">
    <property type="entry name" value="PH"/>
    <property type="match status" value="1"/>
</dbReference>
<keyword evidence="10" id="KW-0175">Coiled coil</keyword>
<dbReference type="SUPFAM" id="SSF50729">
    <property type="entry name" value="PH domain-like"/>
    <property type="match status" value="1"/>
</dbReference>
<dbReference type="SUPFAM" id="SSF48403">
    <property type="entry name" value="Ankyrin repeat"/>
    <property type="match status" value="1"/>
</dbReference>
<dbReference type="Pfam" id="PF01237">
    <property type="entry name" value="Oxysterol_BP"/>
    <property type="match status" value="1"/>
</dbReference>
<feature type="compositionally biased region" description="Basic and acidic residues" evidence="11">
    <location>
        <begin position="1218"/>
        <end position="1252"/>
    </location>
</feature>
<dbReference type="GO" id="GO:0006897">
    <property type="term" value="P:endocytosis"/>
    <property type="evidence" value="ECO:0007669"/>
    <property type="project" value="UniProtKB-ARBA"/>
</dbReference>
<feature type="domain" description="PH" evidence="12">
    <location>
        <begin position="284"/>
        <end position="382"/>
    </location>
</feature>
<comment type="caution">
    <text evidence="13">The sequence shown here is derived from an EMBL/GenBank/DDBJ whole genome shotgun (WGS) entry which is preliminary data.</text>
</comment>
<dbReference type="SMART" id="SM00233">
    <property type="entry name" value="PH"/>
    <property type="match status" value="1"/>
</dbReference>
<dbReference type="FunFam" id="2.40.160.120:FF:000001">
    <property type="entry name" value="Oxysterol-binding protein"/>
    <property type="match status" value="1"/>
</dbReference>
<gene>
    <name evidence="13" type="ORF">DASC09_052910</name>
</gene>
<evidence type="ECO:0000256" key="7">
    <source>
        <dbReference type="ARBA" id="ARBA00023121"/>
    </source>
</evidence>
<dbReference type="InterPro" id="IPR011993">
    <property type="entry name" value="PH-like_dom_sf"/>
</dbReference>
<dbReference type="GO" id="GO:0034727">
    <property type="term" value="P:piecemeal microautophagy of the nucleus"/>
    <property type="evidence" value="ECO:0007669"/>
    <property type="project" value="TreeGrafter"/>
</dbReference>
<feature type="repeat" description="ANK" evidence="8">
    <location>
        <begin position="197"/>
        <end position="229"/>
    </location>
</feature>
<evidence type="ECO:0000256" key="3">
    <source>
        <dbReference type="ARBA" id="ARBA00022553"/>
    </source>
</evidence>
<dbReference type="GO" id="GO:0005635">
    <property type="term" value="C:nuclear envelope"/>
    <property type="evidence" value="ECO:0007669"/>
    <property type="project" value="TreeGrafter"/>
</dbReference>
<evidence type="ECO:0000256" key="6">
    <source>
        <dbReference type="ARBA" id="ARBA00023055"/>
    </source>
</evidence>
<dbReference type="PROSITE" id="PS01013">
    <property type="entry name" value="OSBP"/>
    <property type="match status" value="1"/>
</dbReference>
<evidence type="ECO:0000256" key="9">
    <source>
        <dbReference type="RuleBase" id="RU003844"/>
    </source>
</evidence>
<dbReference type="CDD" id="cd13292">
    <property type="entry name" value="PH_Osh1p_Osh2p_yeast"/>
    <property type="match status" value="1"/>
</dbReference>
<dbReference type="PROSITE" id="PS50003">
    <property type="entry name" value="PH_DOMAIN"/>
    <property type="match status" value="1"/>
</dbReference>
<dbReference type="Pfam" id="PF00023">
    <property type="entry name" value="Ank"/>
    <property type="match status" value="1"/>
</dbReference>
<dbReference type="GO" id="GO:0030011">
    <property type="term" value="P:maintenance of cell polarity"/>
    <property type="evidence" value="ECO:0007669"/>
    <property type="project" value="TreeGrafter"/>
</dbReference>
<keyword evidence="14" id="KW-1185">Reference proteome</keyword>
<evidence type="ECO:0000313" key="13">
    <source>
        <dbReference type="EMBL" id="GMM37966.1"/>
    </source>
</evidence>
<dbReference type="Gene3D" id="2.40.160.120">
    <property type="match status" value="1"/>
</dbReference>
<dbReference type="InterPro" id="IPR037239">
    <property type="entry name" value="OSBP_sf"/>
</dbReference>
<dbReference type="PANTHER" id="PTHR10972:SF205">
    <property type="entry name" value="OXYSTEROL-BINDING PROTEIN 1"/>
    <property type="match status" value="1"/>
</dbReference>
<reference evidence="13 14" key="1">
    <citation type="journal article" date="2023" name="Elife">
        <title>Identification of key yeast species and microbe-microbe interactions impacting larval growth of Drosophila in the wild.</title>
        <authorList>
            <person name="Mure A."/>
            <person name="Sugiura Y."/>
            <person name="Maeda R."/>
            <person name="Honda K."/>
            <person name="Sakurai N."/>
            <person name="Takahashi Y."/>
            <person name="Watada M."/>
            <person name="Katoh T."/>
            <person name="Gotoh A."/>
            <person name="Gotoh Y."/>
            <person name="Taniguchi I."/>
            <person name="Nakamura K."/>
            <person name="Hayashi T."/>
            <person name="Katayama T."/>
            <person name="Uemura T."/>
            <person name="Hattori Y."/>
        </authorList>
    </citation>
    <scope>NUCLEOTIDE SEQUENCE [LARGE SCALE GENOMIC DNA]</scope>
    <source>
        <strain evidence="13 14">SC-9</strain>
    </source>
</reference>
<evidence type="ECO:0000256" key="11">
    <source>
        <dbReference type="SAM" id="MobiDB-lite"/>
    </source>
</evidence>
<dbReference type="InterPro" id="IPR002110">
    <property type="entry name" value="Ankyrin_rpt"/>
</dbReference>
<dbReference type="SUPFAM" id="SSF144000">
    <property type="entry name" value="Oxysterol-binding protein-like"/>
    <property type="match status" value="1"/>
</dbReference>
<name>A0AAV5QTU9_9ASCO</name>
<dbReference type="GO" id="GO:0032934">
    <property type="term" value="F:sterol binding"/>
    <property type="evidence" value="ECO:0007669"/>
    <property type="project" value="TreeGrafter"/>
</dbReference>
<evidence type="ECO:0000256" key="1">
    <source>
        <dbReference type="ARBA" id="ARBA00008842"/>
    </source>
</evidence>
<evidence type="ECO:0000256" key="8">
    <source>
        <dbReference type="PROSITE-ProRule" id="PRU00023"/>
    </source>
</evidence>
<dbReference type="EMBL" id="BTFZ01000013">
    <property type="protein sequence ID" value="GMM37966.1"/>
    <property type="molecule type" value="Genomic_DNA"/>
</dbReference>
<dbReference type="PROSITE" id="PS50297">
    <property type="entry name" value="ANK_REP_REGION"/>
    <property type="match status" value="1"/>
</dbReference>
<feature type="region of interest" description="Disordered" evidence="11">
    <location>
        <begin position="722"/>
        <end position="769"/>
    </location>
</feature>
<dbReference type="PANTHER" id="PTHR10972">
    <property type="entry name" value="OXYSTEROL-BINDING PROTEIN-RELATED"/>
    <property type="match status" value="1"/>
</dbReference>
<evidence type="ECO:0000256" key="10">
    <source>
        <dbReference type="SAM" id="Coils"/>
    </source>
</evidence>
<dbReference type="GO" id="GO:0005829">
    <property type="term" value="C:cytosol"/>
    <property type="evidence" value="ECO:0007669"/>
    <property type="project" value="TreeGrafter"/>
</dbReference>
<feature type="repeat" description="ANK" evidence="8">
    <location>
        <begin position="96"/>
        <end position="118"/>
    </location>
</feature>
<dbReference type="SMART" id="SM00248">
    <property type="entry name" value="ANK"/>
    <property type="match status" value="2"/>
</dbReference>
<comment type="similarity">
    <text evidence="1 9">Belongs to the OSBP family.</text>
</comment>
<keyword evidence="3" id="KW-0597">Phosphoprotein</keyword>
<dbReference type="GO" id="GO:0097038">
    <property type="term" value="C:perinuclear endoplasmic reticulum"/>
    <property type="evidence" value="ECO:0007669"/>
    <property type="project" value="TreeGrafter"/>
</dbReference>
<feature type="region of interest" description="Disordered" evidence="11">
    <location>
        <begin position="1218"/>
        <end position="1253"/>
    </location>
</feature>
<keyword evidence="5 8" id="KW-0040">ANK repeat</keyword>
<feature type="compositionally biased region" description="Polar residues" evidence="11">
    <location>
        <begin position="461"/>
        <end position="490"/>
    </location>
</feature>
<dbReference type="InterPro" id="IPR036770">
    <property type="entry name" value="Ankyrin_rpt-contain_sf"/>
</dbReference>
<feature type="region of interest" description="Disordered" evidence="11">
    <location>
        <begin position="453"/>
        <end position="499"/>
    </location>
</feature>
<proteinExistence type="inferred from homology"/>
<feature type="coiled-coil region" evidence="10">
    <location>
        <begin position="643"/>
        <end position="677"/>
    </location>
</feature>
<keyword evidence="2" id="KW-0813">Transport</keyword>
<dbReference type="InterPro" id="IPR018494">
    <property type="entry name" value="Oxysterol-bd_CS"/>
</dbReference>
<dbReference type="PROSITE" id="PS50088">
    <property type="entry name" value="ANK_REPEAT"/>
    <property type="match status" value="2"/>
</dbReference>
<evidence type="ECO:0000256" key="2">
    <source>
        <dbReference type="ARBA" id="ARBA00022448"/>
    </source>
</evidence>
<dbReference type="InterPro" id="IPR000648">
    <property type="entry name" value="Oxysterol-bd"/>
</dbReference>
<feature type="compositionally biased region" description="Low complexity" evidence="11">
    <location>
        <begin position="755"/>
        <end position="766"/>
    </location>
</feature>
<dbReference type="Pfam" id="PF12796">
    <property type="entry name" value="Ank_2"/>
    <property type="match status" value="1"/>
</dbReference>
<dbReference type="Gene3D" id="2.30.29.30">
    <property type="entry name" value="Pleckstrin-homology domain (PH domain)/Phosphotyrosine-binding domain (PTB)"/>
    <property type="match status" value="1"/>
</dbReference>
<keyword evidence="7" id="KW-0446">Lipid-binding</keyword>
<evidence type="ECO:0000256" key="5">
    <source>
        <dbReference type="ARBA" id="ARBA00023043"/>
    </source>
</evidence>
<evidence type="ECO:0000259" key="12">
    <source>
        <dbReference type="PROSITE" id="PS50003"/>
    </source>
</evidence>
<protein>
    <submittedName>
        <fullName evidence="13">Oxysterol-binding protein related protein</fullName>
    </submittedName>
</protein>
<feature type="compositionally biased region" description="Polar residues" evidence="11">
    <location>
        <begin position="734"/>
        <end position="754"/>
    </location>
</feature>
<dbReference type="RefSeq" id="XP_064854962.1">
    <property type="nucleotide sequence ID" value="XM_064998890.1"/>
</dbReference>
<dbReference type="GeneID" id="90075941"/>
<dbReference type="GO" id="GO:0120015">
    <property type="term" value="F:sterol transfer activity"/>
    <property type="evidence" value="ECO:0007669"/>
    <property type="project" value="UniProtKB-ARBA"/>
</dbReference>